<dbReference type="GO" id="GO:0000160">
    <property type="term" value="P:phosphorelay signal transduction system"/>
    <property type="evidence" value="ECO:0007669"/>
    <property type="project" value="InterPro"/>
</dbReference>
<evidence type="ECO:0000313" key="6">
    <source>
        <dbReference type="EMBL" id="MBB5838991.1"/>
    </source>
</evidence>
<dbReference type="InterPro" id="IPR016032">
    <property type="entry name" value="Sig_transdc_resp-reg_C-effctor"/>
</dbReference>
<dbReference type="InterPro" id="IPR036388">
    <property type="entry name" value="WH-like_DNA-bd_sf"/>
</dbReference>
<evidence type="ECO:0000256" key="4">
    <source>
        <dbReference type="SAM" id="MobiDB-lite"/>
    </source>
</evidence>
<dbReference type="GO" id="GO:0043531">
    <property type="term" value="F:ADP binding"/>
    <property type="evidence" value="ECO:0007669"/>
    <property type="project" value="InterPro"/>
</dbReference>
<dbReference type="Pfam" id="PF25872">
    <property type="entry name" value="HTH_77"/>
    <property type="match status" value="1"/>
</dbReference>
<protein>
    <submittedName>
        <fullName evidence="6">Putative ATPase/DNA-binding SARP family transcriptional activator</fullName>
    </submittedName>
</protein>
<dbReference type="PROSITE" id="PS51755">
    <property type="entry name" value="OMPR_PHOB"/>
    <property type="match status" value="1"/>
</dbReference>
<evidence type="ECO:0000256" key="2">
    <source>
        <dbReference type="ARBA" id="ARBA00023125"/>
    </source>
</evidence>
<evidence type="ECO:0000313" key="7">
    <source>
        <dbReference type="Proteomes" id="UP000549971"/>
    </source>
</evidence>
<evidence type="ECO:0000256" key="1">
    <source>
        <dbReference type="ARBA" id="ARBA00005820"/>
    </source>
</evidence>
<dbReference type="SUPFAM" id="SSF52540">
    <property type="entry name" value="P-loop containing nucleoside triphosphate hydrolases"/>
    <property type="match status" value="1"/>
</dbReference>
<comment type="caution">
    <text evidence="6">The sequence shown here is derived from an EMBL/GenBank/DDBJ whole genome shotgun (WGS) entry which is preliminary data.</text>
</comment>
<proteinExistence type="inferred from homology"/>
<dbReference type="EMBL" id="JACHMY010000001">
    <property type="protein sequence ID" value="MBB5838991.1"/>
    <property type="molecule type" value="Genomic_DNA"/>
</dbReference>
<dbReference type="GO" id="GO:0006355">
    <property type="term" value="P:regulation of DNA-templated transcription"/>
    <property type="evidence" value="ECO:0007669"/>
    <property type="project" value="InterPro"/>
</dbReference>
<dbReference type="Pfam" id="PF00931">
    <property type="entry name" value="NB-ARC"/>
    <property type="match status" value="1"/>
</dbReference>
<dbReference type="GO" id="GO:0003677">
    <property type="term" value="F:DNA binding"/>
    <property type="evidence" value="ECO:0007669"/>
    <property type="project" value="UniProtKB-UniRule"/>
</dbReference>
<dbReference type="AlphaFoldDB" id="A0A7W9JB94"/>
<dbReference type="PANTHER" id="PTHR47691">
    <property type="entry name" value="REGULATOR-RELATED"/>
    <property type="match status" value="1"/>
</dbReference>
<gene>
    <name evidence="6" type="ORF">HDA39_005725</name>
</gene>
<dbReference type="SUPFAM" id="SSF48452">
    <property type="entry name" value="TPR-like"/>
    <property type="match status" value="2"/>
</dbReference>
<dbReference type="Pfam" id="PF03704">
    <property type="entry name" value="BTAD"/>
    <property type="match status" value="1"/>
</dbReference>
<keyword evidence="7" id="KW-1185">Reference proteome</keyword>
<dbReference type="Gene3D" id="1.25.40.10">
    <property type="entry name" value="Tetratricopeptide repeat domain"/>
    <property type="match status" value="2"/>
</dbReference>
<dbReference type="InterPro" id="IPR005158">
    <property type="entry name" value="BTAD"/>
</dbReference>
<dbReference type="Gene3D" id="3.40.50.300">
    <property type="entry name" value="P-loop containing nucleotide triphosphate hydrolases"/>
    <property type="match status" value="1"/>
</dbReference>
<dbReference type="PRINTS" id="PR00364">
    <property type="entry name" value="DISEASERSIST"/>
</dbReference>
<dbReference type="SUPFAM" id="SSF46894">
    <property type="entry name" value="C-terminal effector domain of the bipartite response regulators"/>
    <property type="match status" value="1"/>
</dbReference>
<feature type="region of interest" description="Disordered" evidence="4">
    <location>
        <begin position="245"/>
        <end position="266"/>
    </location>
</feature>
<feature type="DNA-binding region" description="OmpR/PhoB-type" evidence="3">
    <location>
        <begin position="1"/>
        <end position="92"/>
    </location>
</feature>
<feature type="domain" description="OmpR/PhoB-type" evidence="5">
    <location>
        <begin position="1"/>
        <end position="92"/>
    </location>
</feature>
<evidence type="ECO:0000259" key="5">
    <source>
        <dbReference type="PROSITE" id="PS51755"/>
    </source>
</evidence>
<dbReference type="Gene3D" id="1.10.10.10">
    <property type="entry name" value="Winged helix-like DNA-binding domain superfamily/Winged helix DNA-binding domain"/>
    <property type="match status" value="1"/>
</dbReference>
<dbReference type="InterPro" id="IPR001867">
    <property type="entry name" value="OmpR/PhoB-type_DNA-bd"/>
</dbReference>
<name>A0A7W9JB94_9ACTN</name>
<dbReference type="InterPro" id="IPR027417">
    <property type="entry name" value="P-loop_NTPase"/>
</dbReference>
<dbReference type="Proteomes" id="UP000549971">
    <property type="component" value="Unassembled WGS sequence"/>
</dbReference>
<dbReference type="SMART" id="SM01043">
    <property type="entry name" value="BTAD"/>
    <property type="match status" value="1"/>
</dbReference>
<reference evidence="6 7" key="1">
    <citation type="submission" date="2020-08" db="EMBL/GenBank/DDBJ databases">
        <title>Sequencing the genomes of 1000 actinobacteria strains.</title>
        <authorList>
            <person name="Klenk H.-P."/>
        </authorList>
    </citation>
    <scope>NUCLEOTIDE SEQUENCE [LARGE SCALE GENOMIC DNA]</scope>
    <source>
        <strain evidence="6 7">DSM 28967</strain>
    </source>
</reference>
<accession>A0A7W9JB94</accession>
<dbReference type="CDD" id="cd15831">
    <property type="entry name" value="BTAD"/>
    <property type="match status" value="1"/>
</dbReference>
<keyword evidence="2 3" id="KW-0238">DNA-binding</keyword>
<comment type="similarity">
    <text evidence="1">Belongs to the AfsR/DnrI/RedD regulatory family.</text>
</comment>
<dbReference type="SMART" id="SM00862">
    <property type="entry name" value="Trans_reg_C"/>
    <property type="match status" value="1"/>
</dbReference>
<dbReference type="InterPro" id="IPR002182">
    <property type="entry name" value="NB-ARC"/>
</dbReference>
<evidence type="ECO:0000256" key="3">
    <source>
        <dbReference type="PROSITE-ProRule" id="PRU01091"/>
    </source>
</evidence>
<sequence length="1095" mass="117299">MRIAVLGPLAMWAADGSPLDVRGVRLRGLLARLALGAGKPVGVDTLVDGLWGSEAPSANALQSLVSRLRAGLPATESSISVQSGPAGYTLTIGPDCVDAVQFEELARRGRQLLAADPSQARELLSQADRLWRGEALADLRDLPFAQVEADRLTELRLGTAEDLAEAGIATGHARDVVADLERLTLAHPLRERPHELLIRALAADGRQAEALAAYERVRTTLADELGADPGSRLRDVHVAVLRGDEIDPPATSGGVQAVEPAPKPKSNLRTPLTSFVGRTEDVAELSRQLSDGTRLVTMVGPGGAGKTRLATETGRTLVNQSGDGIYFVELAPLAEEADVAPTLLSALGASEYVDTMQTTLTPKRFPTSRSATDRLVEVIADRRILLVLDNCEHLIQEVAGLVDSLLAQCPRLRVLTTSREPLGIPGEHLHQVGPLALPPVDATDDDYPAVRLFVDRARAVRPDFAITDANRQAIAEICRRLDGMPLAIELAAARLRALTPLQIVDRLNDRFRLLTSGSRTALPRHQTLRAVVEWSWELLEPDEQAVARRLSRFSGGATLEAAEQVCSGPGLPPEAVLDVLASLVDKSLVEAGAEERSVRYRMLETVRAYGAEQLAAAGEVDQVREAHAAYFGDLLRKAEPKLRTGDQLQWMARMDADNENLLDALRTAIDAGRANDSIKLVAVLGQYWNMRGRPSEAVAWFEAALAVPGPTKPLARALTVMLYSLGTLSNGADPSDSVTKAIRGLAEVRLLSRRHEEVRLSAVGWFTNAAWAAFRRDKATSFQQLEEARESIDPWTRNMAVMMTAMFRENEGDVEQMAADLQLAHDGFTALGDRWGTSLALRGLAAHAATHGDHQAAIDALTEAMRLTEELGTSEGMPQLLGQAATSRAELGDLDGAWSDVREAQRLAGETGGRGGQGTALMGMAALSRMAGRLDEALELAERALATLDPQAERMAPHGEAMVMTELARVMVAKGDLSGARRNIEPAVALALTTEDMPIASAVVEVAASVELMAGDAELAARTLGLAAAIRGVRTIPDQWVRGTVEGTLAALGEAAYETAFRSGAGLGHDDAMAELRKRFTLPTGRRRGGLLSSD</sequence>
<dbReference type="InterPro" id="IPR058852">
    <property type="entry name" value="HTH_77"/>
</dbReference>
<dbReference type="InterPro" id="IPR011990">
    <property type="entry name" value="TPR-like_helical_dom_sf"/>
</dbReference>
<dbReference type="PANTHER" id="PTHR47691:SF3">
    <property type="entry name" value="HTH-TYPE TRANSCRIPTIONAL REGULATOR RV0890C-RELATED"/>
    <property type="match status" value="1"/>
</dbReference>
<dbReference type="RefSeq" id="WP_184800296.1">
    <property type="nucleotide sequence ID" value="NZ_JACHMY010000001.1"/>
</dbReference>
<organism evidence="6 7">
    <name type="scientific">Kribbella italica</name>
    <dbReference type="NCBI Taxonomy" id="1540520"/>
    <lineage>
        <taxon>Bacteria</taxon>
        <taxon>Bacillati</taxon>
        <taxon>Actinomycetota</taxon>
        <taxon>Actinomycetes</taxon>
        <taxon>Propionibacteriales</taxon>
        <taxon>Kribbellaceae</taxon>
        <taxon>Kribbella</taxon>
    </lineage>
</organism>